<evidence type="ECO:0000313" key="1">
    <source>
        <dbReference type="EMBL" id="ARU55839.1"/>
    </source>
</evidence>
<dbReference type="EMBL" id="CP021425">
    <property type="protein sequence ID" value="ARU55839.1"/>
    <property type="molecule type" value="Genomic_DNA"/>
</dbReference>
<dbReference type="Gene3D" id="3.40.190.10">
    <property type="entry name" value="Periplasmic binding protein-like II"/>
    <property type="match status" value="2"/>
</dbReference>
<sequence length="205" mass="23204">MSRFGITVATLLGGEVSLFYRSTETSVLAPEKASEADGACYLTGYFQPDPSFPLQSVELHISSDVLVTRKDERTIKHYSGLTNKVIGALEKTPQNPILQDFAHSGLVELPVFSSTQGMITALRDGTLDGFRLDQFRITPMMHNEFSIQPITLNHYHFQCALKSSEANQKQLRRLNKAFQVLQRSGKLERTLDDYRTEFYRANPQR</sequence>
<dbReference type="SUPFAM" id="SSF53850">
    <property type="entry name" value="Periplasmic binding protein-like II"/>
    <property type="match status" value="1"/>
</dbReference>
<evidence type="ECO:0000313" key="2">
    <source>
        <dbReference type="Proteomes" id="UP000196027"/>
    </source>
</evidence>
<reference evidence="1 2" key="1">
    <citation type="submission" date="2017-05" db="EMBL/GenBank/DDBJ databases">
        <title>Genomic insights into alkan degradation activity of Oleiphilus messinensis.</title>
        <authorList>
            <person name="Kozyavkin S.A."/>
            <person name="Slesarev A.I."/>
            <person name="Golyshin P.N."/>
            <person name="Korzhenkov A."/>
            <person name="Golyshina O.N."/>
            <person name="Toshchakov S.V."/>
        </authorList>
    </citation>
    <scope>NUCLEOTIDE SEQUENCE [LARGE SCALE GENOMIC DNA]</scope>
    <source>
        <strain evidence="1 2">ME102</strain>
    </source>
</reference>
<keyword evidence="2" id="KW-1185">Reference proteome</keyword>
<gene>
    <name evidence="1" type="ORF">OLMES_1764</name>
</gene>
<name>A0A1Y0I6M3_9GAMM</name>
<evidence type="ECO:0008006" key="3">
    <source>
        <dbReference type="Google" id="ProtNLM"/>
    </source>
</evidence>
<organism evidence="1 2">
    <name type="scientific">Oleiphilus messinensis</name>
    <dbReference type="NCBI Taxonomy" id="141451"/>
    <lineage>
        <taxon>Bacteria</taxon>
        <taxon>Pseudomonadati</taxon>
        <taxon>Pseudomonadota</taxon>
        <taxon>Gammaproteobacteria</taxon>
        <taxon>Oceanospirillales</taxon>
        <taxon>Oleiphilaceae</taxon>
        <taxon>Oleiphilus</taxon>
    </lineage>
</organism>
<dbReference type="Proteomes" id="UP000196027">
    <property type="component" value="Chromosome"/>
</dbReference>
<accession>A0A1Y0I6M3</accession>
<protein>
    <recommendedName>
        <fullName evidence="3">Solute-binding protein family 3/N-terminal domain-containing protein</fullName>
    </recommendedName>
</protein>
<dbReference type="KEGG" id="ome:OLMES_1764"/>
<proteinExistence type="predicted"/>
<dbReference type="AlphaFoldDB" id="A0A1Y0I6M3"/>